<feature type="domain" description="Bacteriophage T5 Orf172 DNA-binding" evidence="1">
    <location>
        <begin position="282"/>
        <end position="372"/>
    </location>
</feature>
<evidence type="ECO:0000259" key="1">
    <source>
        <dbReference type="SMART" id="SM00974"/>
    </source>
</evidence>
<dbReference type="Pfam" id="PF13455">
    <property type="entry name" value="MUG113"/>
    <property type="match status" value="1"/>
</dbReference>
<proteinExistence type="predicted"/>
<dbReference type="PATRIC" id="fig|1035190.4.peg.400"/>
<gene>
    <name evidence="2" type="ORF">HMPREF9950_0854</name>
</gene>
<protein>
    <submittedName>
        <fullName evidence="2">T5orf172 domain protein</fullName>
    </submittedName>
</protein>
<evidence type="ECO:0000313" key="2">
    <source>
        <dbReference type="EMBL" id="EGV01516.1"/>
    </source>
</evidence>
<comment type="caution">
    <text evidence="2">The sequence shown here is derived from an EMBL/GenBank/DDBJ whole genome shotgun (WGS) entry which is preliminary data.</text>
</comment>
<accession>F9Q1D4</accession>
<organism evidence="2 3">
    <name type="scientific">Streptococcus oralis SK313</name>
    <dbReference type="NCBI Taxonomy" id="1035190"/>
    <lineage>
        <taxon>Bacteria</taxon>
        <taxon>Bacillati</taxon>
        <taxon>Bacillota</taxon>
        <taxon>Bacilli</taxon>
        <taxon>Lactobacillales</taxon>
        <taxon>Streptococcaceae</taxon>
        <taxon>Streptococcus</taxon>
    </lineage>
</organism>
<dbReference type="AlphaFoldDB" id="F9Q1D4"/>
<evidence type="ECO:0000313" key="3">
    <source>
        <dbReference type="Proteomes" id="UP000005621"/>
    </source>
</evidence>
<dbReference type="Proteomes" id="UP000005621">
    <property type="component" value="Unassembled WGS sequence"/>
</dbReference>
<name>F9Q1D4_STROR</name>
<sequence>MANSLDSIFEDDAFDDLTKQVEKKKVVKQDPEVAKFQEIIDFVNENGREPEKTSEWSSERALWARLSGFRGKTERAEKVKKFDTLGLLDKEFEPDGEFLTDLVEIDDELNLDDILGADDMIDDFSDLLDVSRYRRTVNAADKIGRRKHASHFEKYKSLFDQVHADIASGRRKIIPFEQYDIHENRFYIQNGVMMYIVSISKDTFIADNGKTNARMHVVYENGTENKNLLLQSLASSLYSTERHGRMVTEPENEETLAESFGEEFTTGYIYVLKSLSTNPDISKWNNLYKIGFTRNDVENRISNAENDVTYLNAPVRVMLSAEVKNVNAQLLERTLHHAFRDKQVVFQDGNFKKATEWYMVPLNDIESKINEVIAGLQNKYENALYSQIGSLSTVVG</sequence>
<dbReference type="EMBL" id="AFUU01000003">
    <property type="protein sequence ID" value="EGV01516.1"/>
    <property type="molecule type" value="Genomic_DNA"/>
</dbReference>
<dbReference type="InterPro" id="IPR018306">
    <property type="entry name" value="Phage_T5_Orf172_DNA-bd"/>
</dbReference>
<dbReference type="SMART" id="SM00974">
    <property type="entry name" value="T5orf172"/>
    <property type="match status" value="1"/>
</dbReference>
<reference evidence="2 3" key="1">
    <citation type="submission" date="2011-07" db="EMBL/GenBank/DDBJ databases">
        <authorList>
            <person name="Harkins D.M."/>
            <person name="Madupu R."/>
            <person name="Durkin A.S."/>
            <person name="Torralba M."/>
            <person name="Methe B."/>
            <person name="Sutton G.G."/>
            <person name="Nelson K.E."/>
        </authorList>
    </citation>
    <scope>NUCLEOTIDE SEQUENCE [LARGE SCALE GENOMIC DNA]</scope>
    <source>
        <strain evidence="2 3">SK313</strain>
    </source>
</reference>